<evidence type="ECO:0000313" key="1">
    <source>
        <dbReference type="EMBL" id="MBN8661049.1"/>
    </source>
</evidence>
<organism evidence="1 2">
    <name type="scientific">Candidatus Obscuribacter phosphatis</name>
    <dbReference type="NCBI Taxonomy" id="1906157"/>
    <lineage>
        <taxon>Bacteria</taxon>
        <taxon>Bacillati</taxon>
        <taxon>Candidatus Melainabacteria</taxon>
        <taxon>Candidatus Obscuribacterales</taxon>
        <taxon>Candidatus Obscuribacteraceae</taxon>
        <taxon>Candidatus Obscuribacter</taxon>
    </lineage>
</organism>
<dbReference type="EMBL" id="JAFLCK010000015">
    <property type="protein sequence ID" value="MBN8661049.1"/>
    <property type="molecule type" value="Genomic_DNA"/>
</dbReference>
<dbReference type="SUPFAM" id="SSF55073">
    <property type="entry name" value="Nucleotide cyclase"/>
    <property type="match status" value="1"/>
</dbReference>
<sequence length="228" mass="25271">MKDNCFTRTLSQMNLPDREALQEVRRNRNLSEKSELNKRHLATLQNIPALLNPNTSNEKEEKVIKANDLPLHLRAAVEQGQSPALVIIYFPGLESLAQVFGQEALLMAKQFALGTVTSMLNAGEKLVTLTNEKLGILLCNTSEVALTNLANRIGMYFNNQCFYAFGQPLYLIPSVGASSFLDPTRDVSRKNWQNIPLLIENANLAADQIASQGGNSYKHLPVFIGLKS</sequence>
<accession>A0A8J7P7R8</accession>
<dbReference type="AlphaFoldDB" id="A0A8J7P7R8"/>
<name>A0A8J7P7R8_9BACT</name>
<dbReference type="InterPro" id="IPR029787">
    <property type="entry name" value="Nucleotide_cyclase"/>
</dbReference>
<reference evidence="1" key="1">
    <citation type="submission" date="2021-02" db="EMBL/GenBank/DDBJ databases">
        <title>Genome-Resolved Metagenomics of a Microbial Community Performing Photosynthetic Biological Nutrient Removal.</title>
        <authorList>
            <person name="Mcdaniel E.A."/>
        </authorList>
    </citation>
    <scope>NUCLEOTIDE SEQUENCE</scope>
    <source>
        <strain evidence="1">UWPOB_OBS1</strain>
    </source>
</reference>
<dbReference type="InterPro" id="IPR043128">
    <property type="entry name" value="Rev_trsase/Diguanyl_cyclase"/>
</dbReference>
<proteinExistence type="predicted"/>
<protein>
    <recommendedName>
        <fullName evidence="3">GGDEF domain-containing protein</fullName>
    </recommendedName>
</protein>
<comment type="caution">
    <text evidence="1">The sequence shown here is derived from an EMBL/GenBank/DDBJ whole genome shotgun (WGS) entry which is preliminary data.</text>
</comment>
<gene>
    <name evidence="1" type="ORF">J0M35_11840</name>
</gene>
<dbReference type="Proteomes" id="UP000664277">
    <property type="component" value="Unassembled WGS sequence"/>
</dbReference>
<evidence type="ECO:0008006" key="3">
    <source>
        <dbReference type="Google" id="ProtNLM"/>
    </source>
</evidence>
<dbReference type="Gene3D" id="3.30.70.270">
    <property type="match status" value="1"/>
</dbReference>
<evidence type="ECO:0000313" key="2">
    <source>
        <dbReference type="Proteomes" id="UP000664277"/>
    </source>
</evidence>